<evidence type="ECO:0000259" key="4">
    <source>
        <dbReference type="PROSITE" id="PS50893"/>
    </source>
</evidence>
<name>A0A1I0R9F6_9FIRM</name>
<dbReference type="RefSeq" id="WP_092455633.1">
    <property type="nucleotide sequence ID" value="NZ_FOJI01000013.1"/>
</dbReference>
<evidence type="ECO:0000256" key="1">
    <source>
        <dbReference type="ARBA" id="ARBA00022448"/>
    </source>
</evidence>
<feature type="domain" description="ABC transporter" evidence="4">
    <location>
        <begin position="5"/>
        <end position="227"/>
    </location>
</feature>
<accession>A0A1I0R9F6</accession>
<gene>
    <name evidence="5" type="ORF">SAMN05421659_11332</name>
</gene>
<dbReference type="InterPro" id="IPR003439">
    <property type="entry name" value="ABC_transporter-like_ATP-bd"/>
</dbReference>
<dbReference type="InterPro" id="IPR003593">
    <property type="entry name" value="AAA+_ATPase"/>
</dbReference>
<dbReference type="GO" id="GO:0005524">
    <property type="term" value="F:ATP binding"/>
    <property type="evidence" value="ECO:0007669"/>
    <property type="project" value="UniProtKB-KW"/>
</dbReference>
<dbReference type="EMBL" id="FOJI01000013">
    <property type="protein sequence ID" value="SEW37431.1"/>
    <property type="molecule type" value="Genomic_DNA"/>
</dbReference>
<dbReference type="PANTHER" id="PTHR42939:SF1">
    <property type="entry name" value="ABC TRANSPORTER ATP-BINDING PROTEIN ALBC-RELATED"/>
    <property type="match status" value="1"/>
</dbReference>
<proteinExistence type="predicted"/>
<dbReference type="STRING" id="99656.SAMN05421659_11332"/>
<keyword evidence="3 5" id="KW-0067">ATP-binding</keyword>
<organism evidence="5 6">
    <name type="scientific">[Clostridium] fimetarium</name>
    <dbReference type="NCBI Taxonomy" id="99656"/>
    <lineage>
        <taxon>Bacteria</taxon>
        <taxon>Bacillati</taxon>
        <taxon>Bacillota</taxon>
        <taxon>Clostridia</taxon>
        <taxon>Lachnospirales</taxon>
        <taxon>Lachnospiraceae</taxon>
    </lineage>
</organism>
<evidence type="ECO:0000256" key="2">
    <source>
        <dbReference type="ARBA" id="ARBA00022741"/>
    </source>
</evidence>
<reference evidence="5 6" key="1">
    <citation type="submission" date="2016-10" db="EMBL/GenBank/DDBJ databases">
        <authorList>
            <person name="de Groot N.N."/>
        </authorList>
    </citation>
    <scope>NUCLEOTIDE SEQUENCE [LARGE SCALE GENOMIC DNA]</scope>
    <source>
        <strain evidence="5 6">DSM 9179</strain>
    </source>
</reference>
<keyword evidence="1" id="KW-0813">Transport</keyword>
<dbReference type="Pfam" id="PF00005">
    <property type="entry name" value="ABC_tran"/>
    <property type="match status" value="1"/>
</dbReference>
<keyword evidence="2" id="KW-0547">Nucleotide-binding</keyword>
<dbReference type="PROSITE" id="PS50893">
    <property type="entry name" value="ABC_TRANSPORTER_2"/>
    <property type="match status" value="1"/>
</dbReference>
<dbReference type="InterPro" id="IPR051782">
    <property type="entry name" value="ABC_Transporter_VariousFunc"/>
</dbReference>
<dbReference type="Proteomes" id="UP000199701">
    <property type="component" value="Unassembled WGS sequence"/>
</dbReference>
<dbReference type="SUPFAM" id="SSF52540">
    <property type="entry name" value="P-loop containing nucleoside triphosphate hydrolases"/>
    <property type="match status" value="1"/>
</dbReference>
<evidence type="ECO:0000313" key="5">
    <source>
        <dbReference type="EMBL" id="SEW37431.1"/>
    </source>
</evidence>
<protein>
    <submittedName>
        <fullName evidence="5">ABC-2 type transport system ATP-binding protein</fullName>
    </submittedName>
</protein>
<dbReference type="AlphaFoldDB" id="A0A1I0R9F6"/>
<dbReference type="OrthoDB" id="9804819at2"/>
<dbReference type="PANTHER" id="PTHR42939">
    <property type="entry name" value="ABC TRANSPORTER ATP-BINDING PROTEIN ALBC-RELATED"/>
    <property type="match status" value="1"/>
</dbReference>
<sequence length="232" mass="26636">MGNKIRIQGLYKSFGENQVLNGLTVELETGRVIGLLGENGIGKTTLLQLMAEILHPDQGYISYGNMEHNGTAKGCVSFLLEPEYFYSWMSINDAIHFYRDNFKGFNESKAKAYCNQFHFNLKDKIKKLSKGEKEKVSILLNLSRNACVYLLDEPAGGFDPKFKKEIMHLILETMDENKTIILSTHLLKDFENVFDDVLILRKDNSVYMTCEDIRQNFGKSVEDYYLEVTKND</sequence>
<dbReference type="Gene3D" id="3.40.50.300">
    <property type="entry name" value="P-loop containing nucleotide triphosphate hydrolases"/>
    <property type="match status" value="1"/>
</dbReference>
<keyword evidence="6" id="KW-1185">Reference proteome</keyword>
<dbReference type="InterPro" id="IPR027417">
    <property type="entry name" value="P-loop_NTPase"/>
</dbReference>
<dbReference type="CDD" id="cd03230">
    <property type="entry name" value="ABC_DR_subfamily_A"/>
    <property type="match status" value="1"/>
</dbReference>
<dbReference type="GO" id="GO:0016887">
    <property type="term" value="F:ATP hydrolysis activity"/>
    <property type="evidence" value="ECO:0007669"/>
    <property type="project" value="InterPro"/>
</dbReference>
<dbReference type="SMART" id="SM00382">
    <property type="entry name" value="AAA"/>
    <property type="match status" value="1"/>
</dbReference>
<evidence type="ECO:0000256" key="3">
    <source>
        <dbReference type="ARBA" id="ARBA00022840"/>
    </source>
</evidence>
<evidence type="ECO:0000313" key="6">
    <source>
        <dbReference type="Proteomes" id="UP000199701"/>
    </source>
</evidence>